<evidence type="ECO:0000313" key="1">
    <source>
        <dbReference type="EMBL" id="CYV09305.1"/>
    </source>
</evidence>
<dbReference type="Proteomes" id="UP000072083">
    <property type="component" value="Unassembled WGS sequence"/>
</dbReference>
<accession>A0A123TB13</accession>
<organism evidence="1 2">
    <name type="scientific">Streptococcus suis</name>
    <dbReference type="NCBI Taxonomy" id="1307"/>
    <lineage>
        <taxon>Bacteria</taxon>
        <taxon>Bacillati</taxon>
        <taxon>Bacillota</taxon>
        <taxon>Bacilli</taxon>
        <taxon>Lactobacillales</taxon>
        <taxon>Streptococcaceae</taxon>
        <taxon>Streptococcus</taxon>
    </lineage>
</organism>
<sequence length="80" mass="9114">MDNRIELELISTETHEVGSYDETVRTYKCPCGKGTVVWSKERPNGSGYGYQATFSDAFCRCEDCKDLYDVESWKGYAIPL</sequence>
<dbReference type="AlphaFoldDB" id="A0A123TB13"/>
<reference evidence="1 2" key="1">
    <citation type="submission" date="2016-02" db="EMBL/GenBank/DDBJ databases">
        <authorList>
            <consortium name="Pathogen Informatics"/>
        </authorList>
    </citation>
    <scope>NUCLEOTIDE SEQUENCE [LARGE SCALE GENOMIC DNA]</scope>
    <source>
        <strain evidence="1 2">LSS44</strain>
    </source>
</reference>
<dbReference type="RefSeq" id="WP_044758305.1">
    <property type="nucleotide sequence ID" value="NZ_CEEJ01000004.1"/>
</dbReference>
<gene>
    <name evidence="1" type="ORF">ERS132406_01620</name>
</gene>
<name>A0A123TB13_STRSU</name>
<proteinExistence type="predicted"/>
<evidence type="ECO:0000313" key="2">
    <source>
        <dbReference type="Proteomes" id="UP000072083"/>
    </source>
</evidence>
<dbReference type="EMBL" id="FIGZ01000018">
    <property type="protein sequence ID" value="CYV09305.1"/>
    <property type="molecule type" value="Genomic_DNA"/>
</dbReference>
<protein>
    <submittedName>
        <fullName evidence="1">Uncharacterized protein</fullName>
    </submittedName>
</protein>